<dbReference type="Proteomes" id="UP000800200">
    <property type="component" value="Unassembled WGS sequence"/>
</dbReference>
<dbReference type="GO" id="GO:0016846">
    <property type="term" value="F:carbon-sulfur lyase activity"/>
    <property type="evidence" value="ECO:0007669"/>
    <property type="project" value="InterPro"/>
</dbReference>
<dbReference type="Pfam" id="PF04828">
    <property type="entry name" value="GFA"/>
    <property type="match status" value="1"/>
</dbReference>
<keyword evidence="7" id="KW-1185">Reference proteome</keyword>
<dbReference type="Gene3D" id="2.170.150.70">
    <property type="match status" value="1"/>
</dbReference>
<dbReference type="EMBL" id="ML994671">
    <property type="protein sequence ID" value="KAF2178951.1"/>
    <property type="molecule type" value="Genomic_DNA"/>
</dbReference>
<evidence type="ECO:0000256" key="4">
    <source>
        <dbReference type="ARBA" id="ARBA00023239"/>
    </source>
</evidence>
<evidence type="ECO:0000313" key="7">
    <source>
        <dbReference type="Proteomes" id="UP000800200"/>
    </source>
</evidence>
<dbReference type="InterPro" id="IPR006913">
    <property type="entry name" value="CENP-V/GFA"/>
</dbReference>
<evidence type="ECO:0000313" key="6">
    <source>
        <dbReference type="EMBL" id="KAF2178951.1"/>
    </source>
</evidence>
<keyword evidence="2" id="KW-0479">Metal-binding</keyword>
<dbReference type="PANTHER" id="PTHR33337">
    <property type="entry name" value="GFA DOMAIN-CONTAINING PROTEIN"/>
    <property type="match status" value="1"/>
</dbReference>
<feature type="domain" description="CENP-V/GFA" evidence="5">
    <location>
        <begin position="1"/>
        <end position="125"/>
    </location>
</feature>
<sequence>MEASCQCGAVHFSTPLPEPLAVYHCHCAECRKQSASAFGTSAIFPSFTLPDDQPVAVYTRKTDGGGILDCYFCEKCGVRVLHARRGGNTVSVKGGCIDGLDWSIVEHIWVKRAVVAVPEGAKRWEGEPDD</sequence>
<evidence type="ECO:0000256" key="1">
    <source>
        <dbReference type="ARBA" id="ARBA00005495"/>
    </source>
</evidence>
<evidence type="ECO:0000256" key="2">
    <source>
        <dbReference type="ARBA" id="ARBA00022723"/>
    </source>
</evidence>
<organism evidence="6 7">
    <name type="scientific">Zopfia rhizophila CBS 207.26</name>
    <dbReference type="NCBI Taxonomy" id="1314779"/>
    <lineage>
        <taxon>Eukaryota</taxon>
        <taxon>Fungi</taxon>
        <taxon>Dikarya</taxon>
        <taxon>Ascomycota</taxon>
        <taxon>Pezizomycotina</taxon>
        <taxon>Dothideomycetes</taxon>
        <taxon>Dothideomycetes incertae sedis</taxon>
        <taxon>Zopfiaceae</taxon>
        <taxon>Zopfia</taxon>
    </lineage>
</organism>
<dbReference type="InterPro" id="IPR011057">
    <property type="entry name" value="Mss4-like_sf"/>
</dbReference>
<proteinExistence type="inferred from homology"/>
<evidence type="ECO:0000256" key="3">
    <source>
        <dbReference type="ARBA" id="ARBA00022833"/>
    </source>
</evidence>
<dbReference type="AlphaFoldDB" id="A0A6A6DHJ3"/>
<keyword evidence="3" id="KW-0862">Zinc</keyword>
<accession>A0A6A6DHJ3</accession>
<keyword evidence="4" id="KW-0456">Lyase</keyword>
<dbReference type="OrthoDB" id="5290969at2759"/>
<protein>
    <submittedName>
        <fullName evidence="6">Glutathione-dependent formaldehyde-activating</fullName>
    </submittedName>
</protein>
<comment type="similarity">
    <text evidence="1">Belongs to the Gfa family.</text>
</comment>
<dbReference type="SUPFAM" id="SSF51316">
    <property type="entry name" value="Mss4-like"/>
    <property type="match status" value="1"/>
</dbReference>
<gene>
    <name evidence="6" type="ORF">K469DRAFT_717722</name>
</gene>
<name>A0A6A6DHJ3_9PEZI</name>
<dbReference type="PROSITE" id="PS51891">
    <property type="entry name" value="CENP_V_GFA"/>
    <property type="match status" value="1"/>
</dbReference>
<dbReference type="GO" id="GO:0046872">
    <property type="term" value="F:metal ion binding"/>
    <property type="evidence" value="ECO:0007669"/>
    <property type="project" value="UniProtKB-KW"/>
</dbReference>
<dbReference type="PANTHER" id="PTHR33337:SF3">
    <property type="entry name" value="CENP-V_GFA DOMAIN-CONTAINING PROTEIN"/>
    <property type="match status" value="1"/>
</dbReference>
<evidence type="ECO:0000259" key="5">
    <source>
        <dbReference type="PROSITE" id="PS51891"/>
    </source>
</evidence>
<reference evidence="6" key="1">
    <citation type="journal article" date="2020" name="Stud. Mycol.">
        <title>101 Dothideomycetes genomes: a test case for predicting lifestyles and emergence of pathogens.</title>
        <authorList>
            <person name="Haridas S."/>
            <person name="Albert R."/>
            <person name="Binder M."/>
            <person name="Bloem J."/>
            <person name="Labutti K."/>
            <person name="Salamov A."/>
            <person name="Andreopoulos B."/>
            <person name="Baker S."/>
            <person name="Barry K."/>
            <person name="Bills G."/>
            <person name="Bluhm B."/>
            <person name="Cannon C."/>
            <person name="Castanera R."/>
            <person name="Culley D."/>
            <person name="Daum C."/>
            <person name="Ezra D."/>
            <person name="Gonzalez J."/>
            <person name="Henrissat B."/>
            <person name="Kuo A."/>
            <person name="Liang C."/>
            <person name="Lipzen A."/>
            <person name="Lutzoni F."/>
            <person name="Magnuson J."/>
            <person name="Mondo S."/>
            <person name="Nolan M."/>
            <person name="Ohm R."/>
            <person name="Pangilinan J."/>
            <person name="Park H.-J."/>
            <person name="Ramirez L."/>
            <person name="Alfaro M."/>
            <person name="Sun H."/>
            <person name="Tritt A."/>
            <person name="Yoshinaga Y."/>
            <person name="Zwiers L.-H."/>
            <person name="Turgeon B."/>
            <person name="Goodwin S."/>
            <person name="Spatafora J."/>
            <person name="Crous P."/>
            <person name="Grigoriev I."/>
        </authorList>
    </citation>
    <scope>NUCLEOTIDE SEQUENCE</scope>
    <source>
        <strain evidence="6">CBS 207.26</strain>
    </source>
</reference>